<proteinExistence type="inferred from homology"/>
<reference evidence="15 16" key="1">
    <citation type="journal article" date="2013" name="BMC Genomics">
        <title>Genomics-driven discovery of the pneumocandin biosynthetic gene cluster in the fungus Glarea lozoyensis.</title>
        <authorList>
            <person name="Chen L."/>
            <person name="Yue Q."/>
            <person name="Zhang X."/>
            <person name="Xiang M."/>
            <person name="Wang C."/>
            <person name="Li S."/>
            <person name="Che Y."/>
            <person name="Ortiz-Lopez F.J."/>
            <person name="Bills G.F."/>
            <person name="Liu X."/>
            <person name="An Z."/>
        </authorList>
    </citation>
    <scope>NUCLEOTIDE SEQUENCE [LARGE SCALE GENOMIC DNA]</scope>
    <source>
        <strain evidence="16">ATCC 20868 / MF5171</strain>
    </source>
</reference>
<dbReference type="KEGG" id="glz:GLAREA_00453"/>
<organism evidence="15 16">
    <name type="scientific">Glarea lozoyensis (strain ATCC 20868 / MF5171)</name>
    <dbReference type="NCBI Taxonomy" id="1116229"/>
    <lineage>
        <taxon>Eukaryota</taxon>
        <taxon>Fungi</taxon>
        <taxon>Dikarya</taxon>
        <taxon>Ascomycota</taxon>
        <taxon>Pezizomycotina</taxon>
        <taxon>Leotiomycetes</taxon>
        <taxon>Helotiales</taxon>
        <taxon>Helotiaceae</taxon>
        <taxon>Glarea</taxon>
    </lineage>
</organism>
<comment type="similarity">
    <text evidence="2">Belongs to the protein prenyltransferase subunit alpha family.</text>
</comment>
<evidence type="ECO:0000256" key="11">
    <source>
        <dbReference type="ARBA" id="ARBA00042436"/>
    </source>
</evidence>
<dbReference type="AlphaFoldDB" id="S3DSA5"/>
<dbReference type="HOGENOM" id="CLU_026582_4_0_1"/>
<keyword evidence="5" id="KW-0637">Prenyltransferase</keyword>
<dbReference type="EC" id="2.5.1.58" evidence="4"/>
<evidence type="ECO:0000256" key="3">
    <source>
        <dbReference type="ARBA" id="ARBA00012700"/>
    </source>
</evidence>
<evidence type="ECO:0000256" key="2">
    <source>
        <dbReference type="ARBA" id="ARBA00006734"/>
    </source>
</evidence>
<evidence type="ECO:0000256" key="12">
    <source>
        <dbReference type="ARBA" id="ARBA00043086"/>
    </source>
</evidence>
<comment type="cofactor">
    <cofactor evidence="1">
        <name>Mg(2+)</name>
        <dbReference type="ChEBI" id="CHEBI:18420"/>
    </cofactor>
</comment>
<dbReference type="eggNOG" id="KOG0530">
    <property type="taxonomic scope" value="Eukaryota"/>
</dbReference>
<dbReference type="OMA" id="PFSNKTE"/>
<evidence type="ECO:0000313" key="15">
    <source>
        <dbReference type="EMBL" id="EPE29293.1"/>
    </source>
</evidence>
<accession>S3DSA5</accession>
<protein>
    <recommendedName>
        <fullName evidence="9">Protein farnesyltransferase/geranylgeranyltransferase type-1 subunit alpha</fullName>
        <ecNumber evidence="4">2.5.1.58</ecNumber>
        <ecNumber evidence="3">2.5.1.59</ecNumber>
    </recommendedName>
    <alternativeName>
        <fullName evidence="12">CAAX farnesyltransferase subunit alpha</fullName>
    </alternativeName>
    <alternativeName>
        <fullName evidence="11">FTase-alpha</fullName>
    </alternativeName>
    <alternativeName>
        <fullName evidence="10">Ras proteins prenyltransferase subunit alpha</fullName>
    </alternativeName>
    <alternativeName>
        <fullName evidence="13">Type I protein geranyl-geranyltransferase subunit alpha</fullName>
    </alternativeName>
</protein>
<dbReference type="Proteomes" id="UP000016922">
    <property type="component" value="Unassembled WGS sequence"/>
</dbReference>
<evidence type="ECO:0000256" key="8">
    <source>
        <dbReference type="ARBA" id="ARBA00022842"/>
    </source>
</evidence>
<dbReference type="STRING" id="1116229.S3DSA5"/>
<evidence type="ECO:0000256" key="4">
    <source>
        <dbReference type="ARBA" id="ARBA00012702"/>
    </source>
</evidence>
<evidence type="ECO:0000256" key="5">
    <source>
        <dbReference type="ARBA" id="ARBA00022602"/>
    </source>
</evidence>
<dbReference type="EC" id="2.5.1.59" evidence="3"/>
<evidence type="ECO:0000256" key="10">
    <source>
        <dbReference type="ARBA" id="ARBA00041392"/>
    </source>
</evidence>
<keyword evidence="7" id="KW-0677">Repeat</keyword>
<evidence type="ECO:0000256" key="14">
    <source>
        <dbReference type="SAM" id="MobiDB-lite"/>
    </source>
</evidence>
<dbReference type="GO" id="GO:0004660">
    <property type="term" value="F:protein farnesyltransferase activity"/>
    <property type="evidence" value="ECO:0007669"/>
    <property type="project" value="UniProtKB-EC"/>
</dbReference>
<dbReference type="InterPro" id="IPR002088">
    <property type="entry name" value="Prenyl_trans_a"/>
</dbReference>
<keyword evidence="6 15" id="KW-0808">Transferase</keyword>
<evidence type="ECO:0000256" key="1">
    <source>
        <dbReference type="ARBA" id="ARBA00001946"/>
    </source>
</evidence>
<dbReference type="RefSeq" id="XP_008083402.1">
    <property type="nucleotide sequence ID" value="XM_008085211.1"/>
</dbReference>
<keyword evidence="16" id="KW-1185">Reference proteome</keyword>
<feature type="region of interest" description="Disordered" evidence="14">
    <location>
        <begin position="1"/>
        <end position="20"/>
    </location>
</feature>
<dbReference type="GeneID" id="19459511"/>
<dbReference type="Gene3D" id="1.25.40.120">
    <property type="entry name" value="Protein prenylyltransferase"/>
    <property type="match status" value="1"/>
</dbReference>
<dbReference type="EMBL" id="KE145367">
    <property type="protein sequence ID" value="EPE29293.1"/>
    <property type="molecule type" value="Genomic_DNA"/>
</dbReference>
<dbReference type="GO" id="GO:0005953">
    <property type="term" value="C:CAAX-protein geranylgeranyltransferase complex"/>
    <property type="evidence" value="ECO:0007669"/>
    <property type="project" value="TreeGrafter"/>
</dbReference>
<evidence type="ECO:0000256" key="9">
    <source>
        <dbReference type="ARBA" id="ARBA00040965"/>
    </source>
</evidence>
<evidence type="ECO:0000256" key="6">
    <source>
        <dbReference type="ARBA" id="ARBA00022679"/>
    </source>
</evidence>
<dbReference type="GO" id="GO:0004662">
    <property type="term" value="F:CAAX-protein geranylgeranyltransferase activity"/>
    <property type="evidence" value="ECO:0007669"/>
    <property type="project" value="UniProtKB-EC"/>
</dbReference>
<keyword evidence="8" id="KW-0460">Magnesium</keyword>
<sequence>MAPKPSKASKAQPKAPEPIKEYPNIAAFHQATYENSRPYHKPLASLSATEKTHYAYARLLETGIWKSWDEFQRKDFWKYIETNKIPVPLPEPKDLGRDRNGRDISKYSVKEYEEYQKRERGLEGLVRESTRFRDRQRRLRRSGRAGEDIEGEIEEERNRRKLIGVLRGKKMGRYEEDPEWDDVVPIAQDDGEGALAQIAYTEEYSEAMSYLRAVMSTQEKTPRVIALTSHIISLNPAHYTVWLYRASTLFAINFPIHAEIEWVNDIALDNQKNYQIWHHRQLLVDHLYQEIKDDEAKLKELEDSERAFMTEMFDADAKNYHVWSYRQYLVRKLNLWNQAEIESIEVLLKKDVRNNSAWSHRFFVVFNDPKHCTEGSPATAHDPKIPDNILDREIEFAKAATFEAPQNQSPWNYLRGVLCKGGRDLSSLELFAAEFVKEGKDGAEEDVRSSHALDSLADIWAKTDVEKAKWALELLGNKYDRIRKGYWDWKIGQLMDQPVNTLEGNLEALKV</sequence>
<feature type="compositionally biased region" description="Low complexity" evidence="14">
    <location>
        <begin position="1"/>
        <end position="14"/>
    </location>
</feature>
<name>S3DSA5_GLAL2</name>
<dbReference type="PANTHER" id="PTHR11129">
    <property type="entry name" value="PROTEIN FARNESYLTRANSFERASE ALPHA SUBUNIT/RAB GERANYLGERANYL TRANSFERASE ALPHA SUBUNIT"/>
    <property type="match status" value="1"/>
</dbReference>
<dbReference type="Pfam" id="PF01239">
    <property type="entry name" value="PPTA"/>
    <property type="match status" value="5"/>
</dbReference>
<evidence type="ECO:0000256" key="7">
    <source>
        <dbReference type="ARBA" id="ARBA00022737"/>
    </source>
</evidence>
<dbReference type="GO" id="GO:0005965">
    <property type="term" value="C:protein farnesyltransferase complex"/>
    <property type="evidence" value="ECO:0007669"/>
    <property type="project" value="TreeGrafter"/>
</dbReference>
<gene>
    <name evidence="15" type="ORF">GLAREA_00453</name>
</gene>
<evidence type="ECO:0000313" key="16">
    <source>
        <dbReference type="Proteomes" id="UP000016922"/>
    </source>
</evidence>
<dbReference type="SUPFAM" id="SSF48439">
    <property type="entry name" value="Protein prenylyltransferase"/>
    <property type="match status" value="1"/>
</dbReference>
<dbReference type="OrthoDB" id="272289at2759"/>
<dbReference type="PANTHER" id="PTHR11129:SF1">
    <property type="entry name" value="PROTEIN FARNESYLTRANSFERASE_GERANYLGERANYLTRANSFERASE TYPE-1 SUBUNIT ALPHA"/>
    <property type="match status" value="1"/>
</dbReference>
<evidence type="ECO:0000256" key="13">
    <source>
        <dbReference type="ARBA" id="ARBA00043219"/>
    </source>
</evidence>
<dbReference type="PROSITE" id="PS51147">
    <property type="entry name" value="PFTA"/>
    <property type="match status" value="4"/>
</dbReference>